<name>A0A6C0EJB9_9ZZZZ</name>
<organism evidence="1">
    <name type="scientific">viral metagenome</name>
    <dbReference type="NCBI Taxonomy" id="1070528"/>
    <lineage>
        <taxon>unclassified sequences</taxon>
        <taxon>metagenomes</taxon>
        <taxon>organismal metagenomes</taxon>
    </lineage>
</organism>
<evidence type="ECO:0000313" key="1">
    <source>
        <dbReference type="EMBL" id="QHT28389.1"/>
    </source>
</evidence>
<reference evidence="1" key="1">
    <citation type="journal article" date="2020" name="Nature">
        <title>Giant virus diversity and host interactions through global metagenomics.</title>
        <authorList>
            <person name="Schulz F."/>
            <person name="Roux S."/>
            <person name="Paez-Espino D."/>
            <person name="Jungbluth S."/>
            <person name="Walsh D.A."/>
            <person name="Denef V.J."/>
            <person name="McMahon K.D."/>
            <person name="Konstantinidis K.T."/>
            <person name="Eloe-Fadrosh E.A."/>
            <person name="Kyrpides N.C."/>
            <person name="Woyke T."/>
        </authorList>
    </citation>
    <scope>NUCLEOTIDE SEQUENCE</scope>
    <source>
        <strain evidence="1">GVMAG-M-3300001348-25</strain>
    </source>
</reference>
<sequence>MENWSESEQRVLSLIEIAEGYTRIEYYLCCFKRIRNVRVKSSHAGEN</sequence>
<dbReference type="AlphaFoldDB" id="A0A6C0EJB9"/>
<protein>
    <submittedName>
        <fullName evidence="1">Uncharacterized protein</fullName>
    </submittedName>
</protein>
<proteinExistence type="predicted"/>
<dbReference type="EMBL" id="MN738856">
    <property type="protein sequence ID" value="QHT28389.1"/>
    <property type="molecule type" value="Genomic_DNA"/>
</dbReference>
<accession>A0A6C0EJB9</accession>